<dbReference type="InterPro" id="IPR005531">
    <property type="entry name" value="Asp23"/>
</dbReference>
<dbReference type="EMBL" id="PDJK01000002">
    <property type="protein sequence ID" value="PFG50913.1"/>
    <property type="molecule type" value="Genomic_DNA"/>
</dbReference>
<dbReference type="Proteomes" id="UP000243542">
    <property type="component" value="Unassembled WGS sequence"/>
</dbReference>
<organism evidence="2 3">
    <name type="scientific">Amycolatopsis sulphurea</name>
    <dbReference type="NCBI Taxonomy" id="76022"/>
    <lineage>
        <taxon>Bacteria</taxon>
        <taxon>Bacillati</taxon>
        <taxon>Actinomycetota</taxon>
        <taxon>Actinomycetes</taxon>
        <taxon>Pseudonocardiales</taxon>
        <taxon>Pseudonocardiaceae</taxon>
        <taxon>Amycolatopsis</taxon>
    </lineage>
</organism>
<dbReference type="Pfam" id="PF03780">
    <property type="entry name" value="Asp23"/>
    <property type="match status" value="1"/>
</dbReference>
<proteinExistence type="inferred from homology"/>
<comment type="similarity">
    <text evidence="1">Belongs to the asp23 family.</text>
</comment>
<protein>
    <submittedName>
        <fullName evidence="2">Putative alkaline shock family protein YloU</fullName>
    </submittedName>
</protein>
<evidence type="ECO:0000313" key="3">
    <source>
        <dbReference type="Proteomes" id="UP000243542"/>
    </source>
</evidence>
<evidence type="ECO:0000256" key="1">
    <source>
        <dbReference type="ARBA" id="ARBA00005721"/>
    </source>
</evidence>
<evidence type="ECO:0000313" key="2">
    <source>
        <dbReference type="EMBL" id="PFG50913.1"/>
    </source>
</evidence>
<dbReference type="PANTHER" id="PTHR34297:SF1">
    <property type="entry name" value="ASP23_GLS24 FAMILY ENVELOPE STRESS RESPONSE PROTEIN"/>
    <property type="match status" value="1"/>
</dbReference>
<comment type="caution">
    <text evidence="2">The sequence shown here is derived from an EMBL/GenBank/DDBJ whole genome shotgun (WGS) entry which is preliminary data.</text>
</comment>
<name>A0A2A9FJ08_9PSEU</name>
<reference evidence="2 3" key="1">
    <citation type="submission" date="2017-10" db="EMBL/GenBank/DDBJ databases">
        <title>Sequencing the genomes of 1000 actinobacteria strains.</title>
        <authorList>
            <person name="Klenk H.-P."/>
        </authorList>
    </citation>
    <scope>NUCLEOTIDE SEQUENCE [LARGE SCALE GENOMIC DNA]</scope>
    <source>
        <strain evidence="2 3">DSM 46092</strain>
    </source>
</reference>
<dbReference type="PANTHER" id="PTHR34297">
    <property type="entry name" value="HYPOTHETICAL CYTOSOLIC PROTEIN-RELATED"/>
    <property type="match status" value="1"/>
</dbReference>
<dbReference type="AlphaFoldDB" id="A0A2A9FJ08"/>
<sequence>MRETALTTVDAAERGALTIEDSVVAAIAARAVRETDDVGGAAGRVLGIGSAGPQRPAKVTARVDGGQVTLDVRLSVAYPASVSRTSERARDHLTERIGELTGLTVSKVDITVGALQRAVENGRRVR</sequence>
<accession>A0A2A9FJ08</accession>
<keyword evidence="3" id="KW-1185">Reference proteome</keyword>
<gene>
    <name evidence="2" type="ORF">ATK36_6172</name>
</gene>